<keyword evidence="6" id="KW-1185">Reference proteome</keyword>
<dbReference type="Gene3D" id="3.40.47.10">
    <property type="match status" value="1"/>
</dbReference>
<organism evidence="5 6">
    <name type="scientific">Aerosakkonema funiforme FACHB-1375</name>
    <dbReference type="NCBI Taxonomy" id="2949571"/>
    <lineage>
        <taxon>Bacteria</taxon>
        <taxon>Bacillati</taxon>
        <taxon>Cyanobacteriota</taxon>
        <taxon>Cyanophyceae</taxon>
        <taxon>Oscillatoriophycideae</taxon>
        <taxon>Aerosakkonematales</taxon>
        <taxon>Aerosakkonemataceae</taxon>
        <taxon>Aerosakkonema</taxon>
    </lineage>
</organism>
<evidence type="ECO:0000256" key="2">
    <source>
        <dbReference type="ARBA" id="ARBA00023315"/>
    </source>
</evidence>
<dbReference type="Pfam" id="PF08541">
    <property type="entry name" value="ACP_syn_III_C"/>
    <property type="match status" value="1"/>
</dbReference>
<dbReference type="GO" id="GO:0006633">
    <property type="term" value="P:fatty acid biosynthetic process"/>
    <property type="evidence" value="ECO:0007669"/>
    <property type="project" value="InterPro"/>
</dbReference>
<protein>
    <submittedName>
        <fullName evidence="5">Beta-ketoacyl-ACP reductase</fullName>
    </submittedName>
</protein>
<evidence type="ECO:0000256" key="1">
    <source>
        <dbReference type="ARBA" id="ARBA00022679"/>
    </source>
</evidence>
<gene>
    <name evidence="5" type="ORF">H6G03_07180</name>
</gene>
<reference evidence="5" key="1">
    <citation type="journal article" date="2015" name="ISME J.">
        <title>Draft Genome Sequence of Streptomyces incarnatus NRRL8089, which Produces the Nucleoside Antibiotic Sinefungin.</title>
        <authorList>
            <person name="Oshima K."/>
            <person name="Hattori M."/>
            <person name="Shimizu H."/>
            <person name="Fukuda K."/>
            <person name="Nemoto M."/>
            <person name="Inagaki K."/>
            <person name="Tamura T."/>
        </authorList>
    </citation>
    <scope>NUCLEOTIDE SEQUENCE</scope>
    <source>
        <strain evidence="5">FACHB-1375</strain>
    </source>
</reference>
<dbReference type="Proteomes" id="UP000641646">
    <property type="component" value="Unassembled WGS sequence"/>
</dbReference>
<proteinExistence type="predicted"/>
<feature type="domain" description="Beta-ketoacyl-[acyl-carrier-protein] synthase III N-terminal" evidence="4">
    <location>
        <begin position="112"/>
        <end position="193"/>
    </location>
</feature>
<name>A0A926VBM6_9CYAN</name>
<dbReference type="AlphaFoldDB" id="A0A926VBM6"/>
<dbReference type="GO" id="GO:0004315">
    <property type="term" value="F:3-oxoacyl-[acyl-carrier-protein] synthase activity"/>
    <property type="evidence" value="ECO:0007669"/>
    <property type="project" value="InterPro"/>
</dbReference>
<dbReference type="PANTHER" id="PTHR34069:SF2">
    <property type="entry name" value="BETA-KETOACYL-[ACYL-CARRIER-PROTEIN] SYNTHASE III"/>
    <property type="match status" value="1"/>
</dbReference>
<evidence type="ECO:0000259" key="3">
    <source>
        <dbReference type="Pfam" id="PF08541"/>
    </source>
</evidence>
<dbReference type="EMBL" id="JACJPW010000013">
    <property type="protein sequence ID" value="MBD2180886.1"/>
    <property type="molecule type" value="Genomic_DNA"/>
</dbReference>
<dbReference type="RefSeq" id="WP_190463548.1">
    <property type="nucleotide sequence ID" value="NZ_JACJPW010000013.1"/>
</dbReference>
<dbReference type="InterPro" id="IPR016039">
    <property type="entry name" value="Thiolase-like"/>
</dbReference>
<dbReference type="InterPro" id="IPR013747">
    <property type="entry name" value="ACP_syn_III_C"/>
</dbReference>
<dbReference type="SUPFAM" id="SSF53901">
    <property type="entry name" value="Thiolase-like"/>
    <property type="match status" value="1"/>
</dbReference>
<reference evidence="5" key="2">
    <citation type="submission" date="2020-08" db="EMBL/GenBank/DDBJ databases">
        <authorList>
            <person name="Chen M."/>
            <person name="Teng W."/>
            <person name="Zhao L."/>
            <person name="Hu C."/>
            <person name="Zhou Y."/>
            <person name="Han B."/>
            <person name="Song L."/>
            <person name="Shu W."/>
        </authorList>
    </citation>
    <scope>NUCLEOTIDE SEQUENCE</scope>
    <source>
        <strain evidence="5">FACHB-1375</strain>
    </source>
</reference>
<feature type="domain" description="Beta-ketoacyl-[acyl-carrier-protein] synthase III C-terminal" evidence="3">
    <location>
        <begin position="250"/>
        <end position="339"/>
    </location>
</feature>
<dbReference type="GO" id="GO:0044550">
    <property type="term" value="P:secondary metabolite biosynthetic process"/>
    <property type="evidence" value="ECO:0007669"/>
    <property type="project" value="TreeGrafter"/>
</dbReference>
<comment type="caution">
    <text evidence="5">The sequence shown here is derived from an EMBL/GenBank/DDBJ whole genome shotgun (WGS) entry which is preliminary data.</text>
</comment>
<dbReference type="InterPro" id="IPR013751">
    <property type="entry name" value="ACP_syn_III_N"/>
</dbReference>
<accession>A0A926VBM6</accession>
<evidence type="ECO:0000259" key="4">
    <source>
        <dbReference type="Pfam" id="PF08545"/>
    </source>
</evidence>
<keyword evidence="1" id="KW-0808">Transferase</keyword>
<dbReference type="PANTHER" id="PTHR34069">
    <property type="entry name" value="3-OXOACYL-[ACYL-CARRIER-PROTEIN] SYNTHASE 3"/>
    <property type="match status" value="1"/>
</dbReference>
<evidence type="ECO:0000313" key="6">
    <source>
        <dbReference type="Proteomes" id="UP000641646"/>
    </source>
</evidence>
<evidence type="ECO:0000313" key="5">
    <source>
        <dbReference type="EMBL" id="MBD2180886.1"/>
    </source>
</evidence>
<sequence>MNNQTDTIGIAAIGYYIPSRILTSEEIAQLSNFPVSVFIEKIGMQQKHIAEVDEHPSDMGIKAALNAIEQARILPQEINFIAFCGAGHYDYSFWSPAAKIQDKIGATNAFSFEVRNFCNGGNLGIHICSNMLLANPDARYALVVCSDKLSVLLNYADKDCLSTFIMADGAAAAILRKGETTNQILAYHGITNGELADYIKVEGGGTKFFGCNDLYDRTFNYLTVKNPKTLEKIFSEIYLTNYLEVIKTALHKSGYSSNDINFIFMNQVKKKVSLSILQSLGLTERNTFISLSEYGHMGAADTLFGLAKTLEQNLVKPGNIVVLANSATGFSWAAIVLKY</sequence>
<keyword evidence="2" id="KW-0012">Acyltransferase</keyword>
<dbReference type="Pfam" id="PF08545">
    <property type="entry name" value="ACP_syn_III"/>
    <property type="match status" value="1"/>
</dbReference>